<evidence type="ECO:0000256" key="3">
    <source>
        <dbReference type="ARBA" id="ARBA00023163"/>
    </source>
</evidence>
<dbReference type="FunFam" id="1.10.10.60:FF:000141">
    <property type="entry name" value="TetR family transcriptional regulator"/>
    <property type="match status" value="1"/>
</dbReference>
<accession>A0A067Z1B2</accession>
<dbReference type="Gene3D" id="1.10.357.10">
    <property type="entry name" value="Tetracycline Repressor, domain 2"/>
    <property type="match status" value="1"/>
</dbReference>
<dbReference type="PANTHER" id="PTHR30055">
    <property type="entry name" value="HTH-TYPE TRANSCRIPTIONAL REGULATOR RUTR"/>
    <property type="match status" value="1"/>
</dbReference>
<organism evidence="6 7">
    <name type="scientific">Gluconobacter oxydans DSM 3504</name>
    <dbReference type="NCBI Taxonomy" id="1288313"/>
    <lineage>
        <taxon>Bacteria</taxon>
        <taxon>Pseudomonadati</taxon>
        <taxon>Pseudomonadota</taxon>
        <taxon>Alphaproteobacteria</taxon>
        <taxon>Acetobacterales</taxon>
        <taxon>Acetobacteraceae</taxon>
        <taxon>Gluconobacter</taxon>
    </lineage>
</organism>
<protein>
    <submittedName>
        <fullName evidence="6">Transcriptional regulator, TetR family</fullName>
    </submittedName>
</protein>
<dbReference type="PANTHER" id="PTHR30055:SF234">
    <property type="entry name" value="HTH-TYPE TRANSCRIPTIONAL REGULATOR BETI"/>
    <property type="match status" value="1"/>
</dbReference>
<evidence type="ECO:0000256" key="4">
    <source>
        <dbReference type="PROSITE-ProRule" id="PRU00335"/>
    </source>
</evidence>
<evidence type="ECO:0000256" key="2">
    <source>
        <dbReference type="ARBA" id="ARBA00023125"/>
    </source>
</evidence>
<evidence type="ECO:0000259" key="5">
    <source>
        <dbReference type="PROSITE" id="PS50977"/>
    </source>
</evidence>
<dbReference type="SUPFAM" id="SSF46689">
    <property type="entry name" value="Homeodomain-like"/>
    <property type="match status" value="1"/>
</dbReference>
<dbReference type="EMBL" id="CP004373">
    <property type="protein sequence ID" value="AHK70691.1"/>
    <property type="molecule type" value="Genomic_DNA"/>
</dbReference>
<gene>
    <name evidence="6" type="ORF">GLS_c07780</name>
</gene>
<dbReference type="Proteomes" id="UP000031656">
    <property type="component" value="Chromosome"/>
</dbReference>
<dbReference type="Pfam" id="PF00440">
    <property type="entry name" value="TetR_N"/>
    <property type="match status" value="1"/>
</dbReference>
<evidence type="ECO:0000313" key="6">
    <source>
        <dbReference type="EMBL" id="AHK70691.1"/>
    </source>
</evidence>
<dbReference type="AlphaFoldDB" id="A0A067Z1B2"/>
<dbReference type="PRINTS" id="PR00455">
    <property type="entry name" value="HTHTETR"/>
</dbReference>
<keyword evidence="2 4" id="KW-0238">DNA-binding</keyword>
<feature type="DNA-binding region" description="H-T-H motif" evidence="4">
    <location>
        <begin position="64"/>
        <end position="83"/>
    </location>
</feature>
<dbReference type="GO" id="GO:0003700">
    <property type="term" value="F:DNA-binding transcription factor activity"/>
    <property type="evidence" value="ECO:0007669"/>
    <property type="project" value="TreeGrafter"/>
</dbReference>
<dbReference type="PROSITE" id="PS50977">
    <property type="entry name" value="HTH_TETR_2"/>
    <property type="match status" value="1"/>
</dbReference>
<dbReference type="InterPro" id="IPR001647">
    <property type="entry name" value="HTH_TetR"/>
</dbReference>
<dbReference type="InterPro" id="IPR050109">
    <property type="entry name" value="HTH-type_TetR-like_transc_reg"/>
</dbReference>
<dbReference type="KEGG" id="goy:GLS_c07780"/>
<reference evidence="6 7" key="1">
    <citation type="journal article" date="2015" name="Appl. Microbiol. Biotechnol.">
        <title>The consequence of an additional NADH dehydrogenase paralog on the growth of Gluconobacter oxydans DSM3504.</title>
        <authorList>
            <person name="Kostner D."/>
            <person name="Luchterhand B."/>
            <person name="Junker A."/>
            <person name="Volland S."/>
            <person name="Daniel R."/>
            <person name="Buchs J."/>
            <person name="Liebl W."/>
            <person name="Ehrenreich A."/>
        </authorList>
    </citation>
    <scope>NUCLEOTIDE SEQUENCE [LARGE SCALE GENOMIC DNA]</scope>
    <source>
        <strain evidence="6">DSM 3504</strain>
    </source>
</reference>
<dbReference type="InterPro" id="IPR039536">
    <property type="entry name" value="TetR_C_Proteobacteria"/>
</dbReference>
<evidence type="ECO:0000256" key="1">
    <source>
        <dbReference type="ARBA" id="ARBA00023015"/>
    </source>
</evidence>
<evidence type="ECO:0000313" key="7">
    <source>
        <dbReference type="Proteomes" id="UP000031656"/>
    </source>
</evidence>
<dbReference type="HOGENOM" id="CLU_069356_27_4_5"/>
<dbReference type="GO" id="GO:0000976">
    <property type="term" value="F:transcription cis-regulatory region binding"/>
    <property type="evidence" value="ECO:0007669"/>
    <property type="project" value="TreeGrafter"/>
</dbReference>
<dbReference type="InterPro" id="IPR009057">
    <property type="entry name" value="Homeodomain-like_sf"/>
</dbReference>
<sequence length="237" mass="26291">MTDVNSVCEIISELILNSPSSSQSEDRKQPCCGRPAQLDEAERRIRILDAASAVLTTHGYHAASMDSIAACSGMSKKTLYQFFDSKKVLFETLILERLFAPIDYTPLPTDPMEKQLLGLMTSIAACMFCDERLSLLRSVITETSRNPAVRQLVADLFQLSGRVLPIQNWLAAQSEAGRLDIPDITEASDLLFGMTLGGPMLGRLTHCKPHRSKENLEEFMAYGIRVFLEGHRPVTQA</sequence>
<keyword evidence="1" id="KW-0805">Transcription regulation</keyword>
<name>A0A067Z1B2_GLUOY</name>
<feature type="domain" description="HTH tetR-type" evidence="5">
    <location>
        <begin position="41"/>
        <end position="101"/>
    </location>
</feature>
<dbReference type="Pfam" id="PF14246">
    <property type="entry name" value="TetR_C_7"/>
    <property type="match status" value="1"/>
</dbReference>
<proteinExistence type="predicted"/>
<keyword evidence="3" id="KW-0804">Transcription</keyword>